<dbReference type="SUPFAM" id="SSF57997">
    <property type="entry name" value="Tropomyosin"/>
    <property type="match status" value="1"/>
</dbReference>
<evidence type="ECO:0000313" key="2">
    <source>
        <dbReference type="EMBL" id="CAG9120906.1"/>
    </source>
</evidence>
<gene>
    <name evidence="2" type="ORF">PLXY2_LOCUS7324</name>
</gene>
<sequence length="428" mass="48837">MERGGQVDVIYTDFEKAFDRVDHAILLQKLQQLGIHGDLLRWVKSYLSNRSQAVRYSVNTYLDGCRKNNIPTLEERRILLDMGFLYDLMLGRVDCGSLVGSVTYRAPRRRTRHTPLLHVPPHATNYASNEPLTRAAATYNKLFSEIDMAAAEDESLRYENRIKELHLEKEAVNRECTEIRAQLALAEDKFDTTLAQLHETVRKLKELENESDSLRKELTDVRRQLSNCSAERDKYNSSCRELREHVKRAEAERRDTARALDDAFQKIAALEETRTSLELERTRLQNQLKESESGGEHITRELKTVDAQLKRERAALQQAQHDAKELQSRLQNECEERERCASDAGAARRHAAELEAMLGCARGELAAARQRAAELGDACSARDQSSGQEGIPRCVCLFVVSTRELVYPNGYRFFGRYDQPTATSACIF</sequence>
<name>A0A8S4EYD0_PLUXY</name>
<dbReference type="AlphaFoldDB" id="A0A8S4EYD0"/>
<protein>
    <submittedName>
        <fullName evidence="2">(diamondback moth) hypothetical protein</fullName>
    </submittedName>
</protein>
<feature type="coiled-coil region" evidence="1">
    <location>
        <begin position="148"/>
        <end position="371"/>
    </location>
</feature>
<dbReference type="Gene3D" id="1.10.287.1490">
    <property type="match status" value="1"/>
</dbReference>
<evidence type="ECO:0000313" key="3">
    <source>
        <dbReference type="Proteomes" id="UP000653454"/>
    </source>
</evidence>
<evidence type="ECO:0000256" key="1">
    <source>
        <dbReference type="SAM" id="Coils"/>
    </source>
</evidence>
<keyword evidence="1" id="KW-0175">Coiled coil</keyword>
<comment type="caution">
    <text evidence="2">The sequence shown here is derived from an EMBL/GenBank/DDBJ whole genome shotgun (WGS) entry which is preliminary data.</text>
</comment>
<dbReference type="PANTHER" id="PTHR33332">
    <property type="entry name" value="REVERSE TRANSCRIPTASE DOMAIN-CONTAINING PROTEIN"/>
    <property type="match status" value="1"/>
</dbReference>
<dbReference type="Proteomes" id="UP000653454">
    <property type="component" value="Unassembled WGS sequence"/>
</dbReference>
<dbReference type="EMBL" id="CAJHNJ030000024">
    <property type="protein sequence ID" value="CAG9120906.1"/>
    <property type="molecule type" value="Genomic_DNA"/>
</dbReference>
<accession>A0A8S4EYD0</accession>
<reference evidence="2" key="1">
    <citation type="submission" date="2020-11" db="EMBL/GenBank/DDBJ databases">
        <authorList>
            <person name="Whiteford S."/>
        </authorList>
    </citation>
    <scope>NUCLEOTIDE SEQUENCE</scope>
</reference>
<organism evidence="2 3">
    <name type="scientific">Plutella xylostella</name>
    <name type="common">Diamondback moth</name>
    <name type="synonym">Plutella maculipennis</name>
    <dbReference type="NCBI Taxonomy" id="51655"/>
    <lineage>
        <taxon>Eukaryota</taxon>
        <taxon>Metazoa</taxon>
        <taxon>Ecdysozoa</taxon>
        <taxon>Arthropoda</taxon>
        <taxon>Hexapoda</taxon>
        <taxon>Insecta</taxon>
        <taxon>Pterygota</taxon>
        <taxon>Neoptera</taxon>
        <taxon>Endopterygota</taxon>
        <taxon>Lepidoptera</taxon>
        <taxon>Glossata</taxon>
        <taxon>Ditrysia</taxon>
        <taxon>Yponomeutoidea</taxon>
        <taxon>Plutellidae</taxon>
        <taxon>Plutella</taxon>
    </lineage>
</organism>
<keyword evidence="3" id="KW-1185">Reference proteome</keyword>
<proteinExistence type="predicted"/>